<gene>
    <name evidence="1" type="ORF">HK099_006102</name>
</gene>
<organism evidence="1 2">
    <name type="scientific">Clydaea vesicula</name>
    <dbReference type="NCBI Taxonomy" id="447962"/>
    <lineage>
        <taxon>Eukaryota</taxon>
        <taxon>Fungi</taxon>
        <taxon>Fungi incertae sedis</taxon>
        <taxon>Chytridiomycota</taxon>
        <taxon>Chytridiomycota incertae sedis</taxon>
        <taxon>Chytridiomycetes</taxon>
        <taxon>Lobulomycetales</taxon>
        <taxon>Lobulomycetaceae</taxon>
        <taxon>Clydaea</taxon>
    </lineage>
</organism>
<dbReference type="Proteomes" id="UP001211065">
    <property type="component" value="Unassembled WGS sequence"/>
</dbReference>
<dbReference type="EMBL" id="JADGJW010000505">
    <property type="protein sequence ID" value="KAJ3215992.1"/>
    <property type="molecule type" value="Genomic_DNA"/>
</dbReference>
<dbReference type="AlphaFoldDB" id="A0AAD5TZF9"/>
<evidence type="ECO:0000313" key="2">
    <source>
        <dbReference type="Proteomes" id="UP001211065"/>
    </source>
</evidence>
<name>A0AAD5TZF9_9FUNG</name>
<proteinExistence type="predicted"/>
<accession>A0AAD5TZF9</accession>
<comment type="caution">
    <text evidence="1">The sequence shown here is derived from an EMBL/GenBank/DDBJ whole genome shotgun (WGS) entry which is preliminary data.</text>
</comment>
<evidence type="ECO:0000313" key="1">
    <source>
        <dbReference type="EMBL" id="KAJ3215992.1"/>
    </source>
</evidence>
<reference evidence="1" key="1">
    <citation type="submission" date="2020-05" db="EMBL/GenBank/DDBJ databases">
        <title>Phylogenomic resolution of chytrid fungi.</title>
        <authorList>
            <person name="Stajich J.E."/>
            <person name="Amses K."/>
            <person name="Simmons R."/>
            <person name="Seto K."/>
            <person name="Myers J."/>
            <person name="Bonds A."/>
            <person name="Quandt C.A."/>
            <person name="Barry K."/>
            <person name="Liu P."/>
            <person name="Grigoriev I."/>
            <person name="Longcore J.E."/>
            <person name="James T.Y."/>
        </authorList>
    </citation>
    <scope>NUCLEOTIDE SEQUENCE</scope>
    <source>
        <strain evidence="1">JEL0476</strain>
    </source>
</reference>
<sequence>MSVDSIPQRRNNKRETKSIDIEDAIKNETTDNMSSKDFAKYCGIKVLNDDDDYDFTNATFLQTSLTNTSNANSITINSTFSKFSMSSEKISILDQSFFEPSLQIRFRSQSEPHISHSLKMDASLKEKSLDSSIVVKRRSAATETFNKGRFVVTNVSKSNPQLIHSRFLVSKI</sequence>
<keyword evidence="2" id="KW-1185">Reference proteome</keyword>
<protein>
    <submittedName>
        <fullName evidence="1">Uncharacterized protein</fullName>
    </submittedName>
</protein>